<dbReference type="Proteomes" id="UP000886523">
    <property type="component" value="Unassembled WGS sequence"/>
</dbReference>
<sequence>MALFTVANAFTLLGLATFALYLRRFASFIHIYYFHSTTIQRYLMDADTYALITGASAGLGKELAVDLYDRGFNVVIHGPDSEKLEQVRQELQSRSALKRDVVCWAADCVSSDQWDFSRLTKLKITAVFLNAGGSPVKFTPVDKQSEDDISATVRLNALFPLSLMRALLPQFRASRLPILVVAIGSVASTYPPPFLAAYAASKAFLAQSMHGMSVDERFLDPSADMTFHYMHISELSLTKDTSFRSPSPQAMARYIIAVIGCGHREVVPYIGHVPDASSLSFLGEKRADAIIERVMEKHFFKK</sequence>
<dbReference type="Gene3D" id="3.40.50.720">
    <property type="entry name" value="NAD(P)-binding Rossmann-like Domain"/>
    <property type="match status" value="1"/>
</dbReference>
<gene>
    <name evidence="3" type="ORF">BS47DRAFT_1049519</name>
</gene>
<proteinExistence type="predicted"/>
<comment type="caution">
    <text evidence="3">The sequence shown here is derived from an EMBL/GenBank/DDBJ whole genome shotgun (WGS) entry which is preliminary data.</text>
</comment>
<keyword evidence="2" id="KW-0560">Oxidoreductase</keyword>
<dbReference type="GO" id="GO:0030497">
    <property type="term" value="P:fatty acid elongation"/>
    <property type="evidence" value="ECO:0007669"/>
    <property type="project" value="TreeGrafter"/>
</dbReference>
<evidence type="ECO:0000313" key="3">
    <source>
        <dbReference type="EMBL" id="KAF9512642.1"/>
    </source>
</evidence>
<evidence type="ECO:0000313" key="4">
    <source>
        <dbReference type="Proteomes" id="UP000886523"/>
    </source>
</evidence>
<dbReference type="GO" id="GO:0016491">
    <property type="term" value="F:oxidoreductase activity"/>
    <property type="evidence" value="ECO:0007669"/>
    <property type="project" value="UniProtKB-KW"/>
</dbReference>
<dbReference type="PANTHER" id="PTHR43086">
    <property type="entry name" value="VERY-LONG-CHAIN 3-OXOOACYL-COA REDUCTASE"/>
    <property type="match status" value="1"/>
</dbReference>
<name>A0A9P6AVV8_9AGAM</name>
<dbReference type="PANTHER" id="PTHR43086:SF2">
    <property type="entry name" value="HYDROXYSTEROID DEHYDROGENASE-LIKE PROTEIN 1"/>
    <property type="match status" value="1"/>
</dbReference>
<dbReference type="Pfam" id="PF00106">
    <property type="entry name" value="adh_short"/>
    <property type="match status" value="1"/>
</dbReference>
<keyword evidence="4" id="KW-1185">Reference proteome</keyword>
<dbReference type="SUPFAM" id="SSF51735">
    <property type="entry name" value="NAD(P)-binding Rossmann-fold domains"/>
    <property type="match status" value="1"/>
</dbReference>
<evidence type="ECO:0000256" key="2">
    <source>
        <dbReference type="ARBA" id="ARBA00023002"/>
    </source>
</evidence>
<reference evidence="3" key="1">
    <citation type="journal article" date="2020" name="Nat. Commun.">
        <title>Large-scale genome sequencing of mycorrhizal fungi provides insights into the early evolution of symbiotic traits.</title>
        <authorList>
            <person name="Miyauchi S."/>
            <person name="Kiss E."/>
            <person name="Kuo A."/>
            <person name="Drula E."/>
            <person name="Kohler A."/>
            <person name="Sanchez-Garcia M."/>
            <person name="Morin E."/>
            <person name="Andreopoulos B."/>
            <person name="Barry K.W."/>
            <person name="Bonito G."/>
            <person name="Buee M."/>
            <person name="Carver A."/>
            <person name="Chen C."/>
            <person name="Cichocki N."/>
            <person name="Clum A."/>
            <person name="Culley D."/>
            <person name="Crous P.W."/>
            <person name="Fauchery L."/>
            <person name="Girlanda M."/>
            <person name="Hayes R.D."/>
            <person name="Keri Z."/>
            <person name="LaButti K."/>
            <person name="Lipzen A."/>
            <person name="Lombard V."/>
            <person name="Magnuson J."/>
            <person name="Maillard F."/>
            <person name="Murat C."/>
            <person name="Nolan M."/>
            <person name="Ohm R.A."/>
            <person name="Pangilinan J."/>
            <person name="Pereira M.F."/>
            <person name="Perotto S."/>
            <person name="Peter M."/>
            <person name="Pfister S."/>
            <person name="Riley R."/>
            <person name="Sitrit Y."/>
            <person name="Stielow J.B."/>
            <person name="Szollosi G."/>
            <person name="Zifcakova L."/>
            <person name="Stursova M."/>
            <person name="Spatafora J.W."/>
            <person name="Tedersoo L."/>
            <person name="Vaario L.M."/>
            <person name="Yamada A."/>
            <person name="Yan M."/>
            <person name="Wang P."/>
            <person name="Xu J."/>
            <person name="Bruns T."/>
            <person name="Baldrian P."/>
            <person name="Vilgalys R."/>
            <person name="Dunand C."/>
            <person name="Henrissat B."/>
            <person name="Grigoriev I.V."/>
            <person name="Hibbett D."/>
            <person name="Nagy L.G."/>
            <person name="Martin F.M."/>
        </authorList>
    </citation>
    <scope>NUCLEOTIDE SEQUENCE</scope>
    <source>
        <strain evidence="3">UP504</strain>
    </source>
</reference>
<evidence type="ECO:0008006" key="5">
    <source>
        <dbReference type="Google" id="ProtNLM"/>
    </source>
</evidence>
<dbReference type="EMBL" id="MU128984">
    <property type="protein sequence ID" value="KAF9512642.1"/>
    <property type="molecule type" value="Genomic_DNA"/>
</dbReference>
<dbReference type="GO" id="GO:0005783">
    <property type="term" value="C:endoplasmic reticulum"/>
    <property type="evidence" value="ECO:0007669"/>
    <property type="project" value="TreeGrafter"/>
</dbReference>
<accession>A0A9P6AVV8</accession>
<keyword evidence="1" id="KW-0521">NADP</keyword>
<organism evidence="3 4">
    <name type="scientific">Hydnum rufescens UP504</name>
    <dbReference type="NCBI Taxonomy" id="1448309"/>
    <lineage>
        <taxon>Eukaryota</taxon>
        <taxon>Fungi</taxon>
        <taxon>Dikarya</taxon>
        <taxon>Basidiomycota</taxon>
        <taxon>Agaricomycotina</taxon>
        <taxon>Agaricomycetes</taxon>
        <taxon>Cantharellales</taxon>
        <taxon>Hydnaceae</taxon>
        <taxon>Hydnum</taxon>
    </lineage>
</organism>
<evidence type="ECO:0000256" key="1">
    <source>
        <dbReference type="ARBA" id="ARBA00022857"/>
    </source>
</evidence>
<dbReference type="AlphaFoldDB" id="A0A9P6AVV8"/>
<protein>
    <recommendedName>
        <fullName evidence="5">NAD(P)-binding protein</fullName>
    </recommendedName>
</protein>
<dbReference type="InterPro" id="IPR036291">
    <property type="entry name" value="NAD(P)-bd_dom_sf"/>
</dbReference>
<dbReference type="InterPro" id="IPR002347">
    <property type="entry name" value="SDR_fam"/>
</dbReference>
<dbReference type="OrthoDB" id="47007at2759"/>